<gene>
    <name evidence="2" type="ORF">Enr13x_16830</name>
</gene>
<dbReference type="KEGG" id="snep:Enr13x_16830"/>
<keyword evidence="1" id="KW-0732">Signal</keyword>
<accession>A0A518HLZ1</accession>
<dbReference type="OrthoDB" id="6376700at2"/>
<dbReference type="Proteomes" id="UP000319004">
    <property type="component" value="Chromosome"/>
</dbReference>
<protein>
    <submittedName>
        <fullName evidence="2">Uncharacterized protein</fullName>
    </submittedName>
</protein>
<name>A0A518HLZ1_9BACT</name>
<dbReference type="AlphaFoldDB" id="A0A518HLZ1"/>
<feature type="signal peptide" evidence="1">
    <location>
        <begin position="1"/>
        <end position="31"/>
    </location>
</feature>
<feature type="chain" id="PRO_5021699906" evidence="1">
    <location>
        <begin position="32"/>
        <end position="70"/>
    </location>
</feature>
<reference evidence="2 3" key="1">
    <citation type="submission" date="2019-03" db="EMBL/GenBank/DDBJ databases">
        <title>Deep-cultivation of Planctomycetes and their phenomic and genomic characterization uncovers novel biology.</title>
        <authorList>
            <person name="Wiegand S."/>
            <person name="Jogler M."/>
            <person name="Boedeker C."/>
            <person name="Pinto D."/>
            <person name="Vollmers J."/>
            <person name="Rivas-Marin E."/>
            <person name="Kohn T."/>
            <person name="Peeters S.H."/>
            <person name="Heuer A."/>
            <person name="Rast P."/>
            <person name="Oberbeckmann S."/>
            <person name="Bunk B."/>
            <person name="Jeske O."/>
            <person name="Meyerdierks A."/>
            <person name="Storesund J.E."/>
            <person name="Kallscheuer N."/>
            <person name="Luecker S."/>
            <person name="Lage O.M."/>
            <person name="Pohl T."/>
            <person name="Merkel B.J."/>
            <person name="Hornburger P."/>
            <person name="Mueller R.-W."/>
            <person name="Bruemmer F."/>
            <person name="Labrenz M."/>
            <person name="Spormann A.M."/>
            <person name="Op den Camp H."/>
            <person name="Overmann J."/>
            <person name="Amann R."/>
            <person name="Jetten M.S.M."/>
            <person name="Mascher T."/>
            <person name="Medema M.H."/>
            <person name="Devos D.P."/>
            <person name="Kaster A.-K."/>
            <person name="Ovreas L."/>
            <person name="Rohde M."/>
            <person name="Galperin M.Y."/>
            <person name="Jogler C."/>
        </authorList>
    </citation>
    <scope>NUCLEOTIDE SEQUENCE [LARGE SCALE GENOMIC DNA]</scope>
    <source>
        <strain evidence="2 3">Enr13</strain>
    </source>
</reference>
<dbReference type="RefSeq" id="WP_145385517.1">
    <property type="nucleotide sequence ID" value="NZ_CP037423.1"/>
</dbReference>
<organism evidence="2 3">
    <name type="scientific">Stieleria neptunia</name>
    <dbReference type="NCBI Taxonomy" id="2527979"/>
    <lineage>
        <taxon>Bacteria</taxon>
        <taxon>Pseudomonadati</taxon>
        <taxon>Planctomycetota</taxon>
        <taxon>Planctomycetia</taxon>
        <taxon>Pirellulales</taxon>
        <taxon>Pirellulaceae</taxon>
        <taxon>Stieleria</taxon>
    </lineage>
</organism>
<evidence type="ECO:0000256" key="1">
    <source>
        <dbReference type="SAM" id="SignalP"/>
    </source>
</evidence>
<evidence type="ECO:0000313" key="2">
    <source>
        <dbReference type="EMBL" id="QDV41840.1"/>
    </source>
</evidence>
<proteinExistence type="predicted"/>
<keyword evidence="3" id="KW-1185">Reference proteome</keyword>
<dbReference type="EMBL" id="CP037423">
    <property type="protein sequence ID" value="QDV41840.1"/>
    <property type="molecule type" value="Genomic_DNA"/>
</dbReference>
<evidence type="ECO:0000313" key="3">
    <source>
        <dbReference type="Proteomes" id="UP000319004"/>
    </source>
</evidence>
<sequence precursor="true">MTCLPLIPTRCIARTVAIFCFLAIASQTGSAQTASSLSIDHDGLTLRHPDLGEPALLADRRAMVDRHRDG</sequence>